<feature type="compositionally biased region" description="Basic and acidic residues" evidence="1">
    <location>
        <begin position="1"/>
        <end position="15"/>
    </location>
</feature>
<proteinExistence type="predicted"/>
<gene>
    <name evidence="2" type="ORF">SAMN05216188_13615</name>
</gene>
<dbReference type="AlphaFoldDB" id="A0A1H9WKM3"/>
<dbReference type="RefSeq" id="WP_177221659.1">
    <property type="nucleotide sequence ID" value="NZ_FOFR01000036.1"/>
</dbReference>
<organism evidence="2 3">
    <name type="scientific">Lentzea xinjiangensis</name>
    <dbReference type="NCBI Taxonomy" id="402600"/>
    <lineage>
        <taxon>Bacteria</taxon>
        <taxon>Bacillati</taxon>
        <taxon>Actinomycetota</taxon>
        <taxon>Actinomycetes</taxon>
        <taxon>Pseudonocardiales</taxon>
        <taxon>Pseudonocardiaceae</taxon>
        <taxon>Lentzea</taxon>
    </lineage>
</organism>
<dbReference type="EMBL" id="FOFR01000036">
    <property type="protein sequence ID" value="SES34476.1"/>
    <property type="molecule type" value="Genomic_DNA"/>
</dbReference>
<name>A0A1H9WKM3_9PSEU</name>
<feature type="region of interest" description="Disordered" evidence="1">
    <location>
        <begin position="1"/>
        <end position="24"/>
    </location>
</feature>
<reference evidence="3" key="1">
    <citation type="submission" date="2016-10" db="EMBL/GenBank/DDBJ databases">
        <authorList>
            <person name="Varghese N."/>
            <person name="Submissions S."/>
        </authorList>
    </citation>
    <scope>NUCLEOTIDE SEQUENCE [LARGE SCALE GENOMIC DNA]</scope>
    <source>
        <strain evidence="3">CGMCC 4.3525</strain>
    </source>
</reference>
<dbReference type="STRING" id="402600.SAMN05216188_13615"/>
<accession>A0A1H9WKM3</accession>
<protein>
    <submittedName>
        <fullName evidence="2">Uncharacterized protein</fullName>
    </submittedName>
</protein>
<dbReference type="Proteomes" id="UP000199352">
    <property type="component" value="Unassembled WGS sequence"/>
</dbReference>
<evidence type="ECO:0000313" key="3">
    <source>
        <dbReference type="Proteomes" id="UP000199352"/>
    </source>
</evidence>
<evidence type="ECO:0000313" key="2">
    <source>
        <dbReference type="EMBL" id="SES34476.1"/>
    </source>
</evidence>
<sequence>MEPPDGHDLVSRHLTADAGENSEFQSHRSIGDVFRFTAECAQRAPLCLAVDDVQ</sequence>
<keyword evidence="3" id="KW-1185">Reference proteome</keyword>
<evidence type="ECO:0000256" key="1">
    <source>
        <dbReference type="SAM" id="MobiDB-lite"/>
    </source>
</evidence>